<evidence type="ECO:0000256" key="1">
    <source>
        <dbReference type="SAM" id="MobiDB-lite"/>
    </source>
</evidence>
<proteinExistence type="predicted"/>
<accession>A0A0B6ZTE9</accession>
<keyword evidence="2" id="KW-0472">Membrane</keyword>
<keyword evidence="2" id="KW-0812">Transmembrane</keyword>
<dbReference type="EMBL" id="HACG01025049">
    <property type="protein sequence ID" value="CEK71914.1"/>
    <property type="molecule type" value="Transcribed_RNA"/>
</dbReference>
<keyword evidence="2" id="KW-1133">Transmembrane helix</keyword>
<protein>
    <submittedName>
        <fullName evidence="3">Uncharacterized protein</fullName>
    </submittedName>
</protein>
<feature type="compositionally biased region" description="Basic residues" evidence="1">
    <location>
        <begin position="75"/>
        <end position="87"/>
    </location>
</feature>
<organism evidence="3">
    <name type="scientific">Arion vulgaris</name>
    <dbReference type="NCBI Taxonomy" id="1028688"/>
    <lineage>
        <taxon>Eukaryota</taxon>
        <taxon>Metazoa</taxon>
        <taxon>Spiralia</taxon>
        <taxon>Lophotrochozoa</taxon>
        <taxon>Mollusca</taxon>
        <taxon>Gastropoda</taxon>
        <taxon>Heterobranchia</taxon>
        <taxon>Euthyneura</taxon>
        <taxon>Panpulmonata</taxon>
        <taxon>Eupulmonata</taxon>
        <taxon>Stylommatophora</taxon>
        <taxon>Helicina</taxon>
        <taxon>Arionoidea</taxon>
        <taxon>Arionidae</taxon>
        <taxon>Arion</taxon>
    </lineage>
</organism>
<dbReference type="AlphaFoldDB" id="A0A0B6ZTE9"/>
<feature type="transmembrane region" description="Helical" evidence="2">
    <location>
        <begin position="30"/>
        <end position="50"/>
    </location>
</feature>
<name>A0A0B6ZTE9_9EUPU</name>
<feature type="region of interest" description="Disordered" evidence="1">
    <location>
        <begin position="75"/>
        <end position="218"/>
    </location>
</feature>
<feature type="non-terminal residue" evidence="3">
    <location>
        <position position="1"/>
    </location>
</feature>
<gene>
    <name evidence="3" type="primary">ORF80339</name>
</gene>
<feature type="compositionally biased region" description="Basic and acidic residues" evidence="1">
    <location>
        <begin position="88"/>
        <end position="161"/>
    </location>
</feature>
<reference evidence="3" key="1">
    <citation type="submission" date="2014-12" db="EMBL/GenBank/DDBJ databases">
        <title>Insight into the proteome of Arion vulgaris.</title>
        <authorList>
            <person name="Aradska J."/>
            <person name="Bulat T."/>
            <person name="Smidak R."/>
            <person name="Sarate P."/>
            <person name="Gangsoo J."/>
            <person name="Sialana F."/>
            <person name="Bilban M."/>
            <person name="Lubec G."/>
        </authorList>
    </citation>
    <scope>NUCLEOTIDE SEQUENCE</scope>
    <source>
        <tissue evidence="3">Skin</tissue>
    </source>
</reference>
<feature type="compositionally biased region" description="Low complexity" evidence="1">
    <location>
        <begin position="180"/>
        <end position="191"/>
    </location>
</feature>
<evidence type="ECO:0000313" key="3">
    <source>
        <dbReference type="EMBL" id="CEK71914.1"/>
    </source>
</evidence>
<sequence length="218" mass="25680">QFNIILYYLVSYFVVLRCSSDDCKTRWEFVGLAVTLFLLIVMAFITYEIIQRKKTFTARKLYEKFGTTKIRKLRQASMKRLHERKKRMKEENKKKKEEEKQKKEELKREKSEKRKLKEEEKKAKQEEKKQRDLEKDGKNIQKTGRSDDDVEWLGDRSESDVRPPTSVDTMHPPSQPFLVTSEDTSTIDISSLPGTVNTPEIEMGFPRRAVSPIEESPV</sequence>
<evidence type="ECO:0000256" key="2">
    <source>
        <dbReference type="SAM" id="Phobius"/>
    </source>
</evidence>